<dbReference type="GO" id="GO:0016301">
    <property type="term" value="F:kinase activity"/>
    <property type="evidence" value="ECO:0007669"/>
    <property type="project" value="UniProtKB-KW"/>
</dbReference>
<dbReference type="InterPro" id="IPR000719">
    <property type="entry name" value="Prot_kinase_dom"/>
</dbReference>
<dbReference type="InterPro" id="IPR011009">
    <property type="entry name" value="Kinase-like_dom_sf"/>
</dbReference>
<feature type="transmembrane region" description="Helical" evidence="9">
    <location>
        <begin position="405"/>
        <end position="424"/>
    </location>
</feature>
<dbReference type="PANTHER" id="PTHR43289">
    <property type="entry name" value="MITOGEN-ACTIVATED PROTEIN KINASE KINASE KINASE 20-RELATED"/>
    <property type="match status" value="1"/>
</dbReference>
<dbReference type="EC" id="2.7.11.1" evidence="1"/>
<reference evidence="12" key="1">
    <citation type="journal article" date="2019" name="Int. J. Syst. Evol. Microbiol.">
        <title>The Global Catalogue of Microorganisms (GCM) 10K type strain sequencing project: providing services to taxonomists for standard genome sequencing and annotation.</title>
        <authorList>
            <consortium name="The Broad Institute Genomics Platform"/>
            <consortium name="The Broad Institute Genome Sequencing Center for Infectious Disease"/>
            <person name="Wu L."/>
            <person name="Ma J."/>
        </authorList>
    </citation>
    <scope>NUCLEOTIDE SEQUENCE [LARGE SCALE GENOMIC DNA]</scope>
    <source>
        <strain evidence="12">CCUG 42722</strain>
    </source>
</reference>
<feature type="domain" description="Protein kinase" evidence="10">
    <location>
        <begin position="25"/>
        <end position="280"/>
    </location>
</feature>
<dbReference type="PROSITE" id="PS00109">
    <property type="entry name" value="PROTEIN_KINASE_TYR"/>
    <property type="match status" value="1"/>
</dbReference>
<evidence type="ECO:0000256" key="9">
    <source>
        <dbReference type="SAM" id="Phobius"/>
    </source>
</evidence>
<dbReference type="RefSeq" id="WP_377140330.1">
    <property type="nucleotide sequence ID" value="NZ_JBHSFI010000008.1"/>
</dbReference>
<keyword evidence="9" id="KW-1133">Transmembrane helix</keyword>
<dbReference type="CDD" id="cd14014">
    <property type="entry name" value="STKc_PknB_like"/>
    <property type="match status" value="1"/>
</dbReference>
<keyword evidence="4 7" id="KW-0547">Nucleotide-binding</keyword>
<feature type="transmembrane region" description="Helical" evidence="9">
    <location>
        <begin position="551"/>
        <end position="569"/>
    </location>
</feature>
<feature type="binding site" evidence="7">
    <location>
        <position position="53"/>
    </location>
    <ligand>
        <name>ATP</name>
        <dbReference type="ChEBI" id="CHEBI:30616"/>
    </ligand>
</feature>
<keyword evidence="9" id="KW-0812">Transmembrane</keyword>
<evidence type="ECO:0000256" key="4">
    <source>
        <dbReference type="ARBA" id="ARBA00022741"/>
    </source>
</evidence>
<dbReference type="EMBL" id="JBHSFI010000008">
    <property type="protein sequence ID" value="MFC4631285.1"/>
    <property type="molecule type" value="Genomic_DNA"/>
</dbReference>
<evidence type="ECO:0000256" key="2">
    <source>
        <dbReference type="ARBA" id="ARBA00022527"/>
    </source>
</evidence>
<dbReference type="PROSITE" id="PS00107">
    <property type="entry name" value="PROTEIN_KINASE_ATP"/>
    <property type="match status" value="1"/>
</dbReference>
<protein>
    <recommendedName>
        <fullName evidence="1">non-specific serine/threonine protein kinase</fullName>
        <ecNumber evidence="1">2.7.11.1</ecNumber>
    </recommendedName>
</protein>
<keyword evidence="2" id="KW-0723">Serine/threonine-protein kinase</keyword>
<dbReference type="PANTHER" id="PTHR43289:SF6">
    <property type="entry name" value="SERINE_THREONINE-PROTEIN KINASE NEKL-3"/>
    <property type="match status" value="1"/>
</dbReference>
<proteinExistence type="predicted"/>
<evidence type="ECO:0000313" key="12">
    <source>
        <dbReference type="Proteomes" id="UP001596011"/>
    </source>
</evidence>
<evidence type="ECO:0000256" key="3">
    <source>
        <dbReference type="ARBA" id="ARBA00022679"/>
    </source>
</evidence>
<dbReference type="Gene3D" id="1.10.510.10">
    <property type="entry name" value="Transferase(Phosphotransferase) domain 1"/>
    <property type="match status" value="1"/>
</dbReference>
<gene>
    <name evidence="11" type="ORF">ACFO6V_23765</name>
</gene>
<evidence type="ECO:0000256" key="6">
    <source>
        <dbReference type="ARBA" id="ARBA00022840"/>
    </source>
</evidence>
<evidence type="ECO:0000259" key="10">
    <source>
        <dbReference type="PROSITE" id="PS50011"/>
    </source>
</evidence>
<keyword evidence="5 11" id="KW-0418">Kinase</keyword>
<dbReference type="InterPro" id="IPR008266">
    <property type="entry name" value="Tyr_kinase_AS"/>
</dbReference>
<feature type="transmembrane region" description="Helical" evidence="9">
    <location>
        <begin position="510"/>
        <end position="530"/>
    </location>
</feature>
<evidence type="ECO:0000256" key="8">
    <source>
        <dbReference type="SAM" id="MobiDB-lite"/>
    </source>
</evidence>
<evidence type="ECO:0000313" key="11">
    <source>
        <dbReference type="EMBL" id="MFC4631285.1"/>
    </source>
</evidence>
<sequence>MKEVKASISIPNGAGPAAGSKLGGYTVVREIGSGAMGAVYRAEDDGGHPVALKVLHRHLDDPAARERLRREAAALQGLRHPAVARVLDAELEGPEAFIVTELVEGPTLEEEIDERGPLDSRDLFELADQLADALEAVHGTGVVHRDLTPSNVLIARSGPVLIDFGLAQGPGDVRATRTGFVMGTPGYLAPELLDGAEPGPDTDWWSWAAVLAFSGTGRAPFGVRPTELVLRRSRQGQADLDGLPPRTARALGAALRAVPVERWGPDEVARALKAESAAFIAATTAADGSAGPTAVLGSADARTASAPADLGSTRVMPQGLLSHPVSEAAGGVGVGAAAGAAAVAGAARGRSVTGRAVGAPRPVPPSVEPALTPAPTNPTHVAGYRGLFAVAGLALVALATTRPGIAVVLLVALMIVSRLAGIAVDEFRNRRARRGPGRADALVATVLSPWHLIRAVLGVLPAAAVAICADVIIVLLGLIVFAPGNVIIAPIPTVEARSVGGMNEPIVDSLVLGVAMLVTVVVAWFGPASYRTRVGAGPMLRRIAPSQGPKVILVVVVLALAVLAAQPLFDGSVDVLWWPLGGRPDVVW</sequence>
<feature type="transmembrane region" description="Helical" evidence="9">
    <location>
        <begin position="382"/>
        <end position="399"/>
    </location>
</feature>
<keyword evidence="9" id="KW-0472">Membrane</keyword>
<dbReference type="PROSITE" id="PS50011">
    <property type="entry name" value="PROTEIN_KINASE_DOM"/>
    <property type="match status" value="1"/>
</dbReference>
<keyword evidence="6 7" id="KW-0067">ATP-binding</keyword>
<dbReference type="Pfam" id="PF00069">
    <property type="entry name" value="Pkinase"/>
    <property type="match status" value="1"/>
</dbReference>
<dbReference type="Gene3D" id="3.30.200.20">
    <property type="entry name" value="Phosphorylase Kinase, domain 1"/>
    <property type="match status" value="1"/>
</dbReference>
<dbReference type="SUPFAM" id="SSF56112">
    <property type="entry name" value="Protein kinase-like (PK-like)"/>
    <property type="match status" value="1"/>
</dbReference>
<keyword evidence="3" id="KW-0808">Transferase</keyword>
<name>A0ABV9HPH5_9MICO</name>
<evidence type="ECO:0000256" key="5">
    <source>
        <dbReference type="ARBA" id="ARBA00022777"/>
    </source>
</evidence>
<feature type="region of interest" description="Disordered" evidence="8">
    <location>
        <begin position="354"/>
        <end position="374"/>
    </location>
</feature>
<evidence type="ECO:0000256" key="1">
    <source>
        <dbReference type="ARBA" id="ARBA00012513"/>
    </source>
</evidence>
<organism evidence="11 12">
    <name type="scientific">Promicromonospora alba</name>
    <dbReference type="NCBI Taxonomy" id="1616110"/>
    <lineage>
        <taxon>Bacteria</taxon>
        <taxon>Bacillati</taxon>
        <taxon>Actinomycetota</taxon>
        <taxon>Actinomycetes</taxon>
        <taxon>Micrococcales</taxon>
        <taxon>Promicromonosporaceae</taxon>
        <taxon>Promicromonospora</taxon>
    </lineage>
</organism>
<accession>A0ABV9HPH5</accession>
<comment type="caution">
    <text evidence="11">The sequence shown here is derived from an EMBL/GenBank/DDBJ whole genome shotgun (WGS) entry which is preliminary data.</text>
</comment>
<keyword evidence="12" id="KW-1185">Reference proteome</keyword>
<dbReference type="Proteomes" id="UP001596011">
    <property type="component" value="Unassembled WGS sequence"/>
</dbReference>
<dbReference type="InterPro" id="IPR017441">
    <property type="entry name" value="Protein_kinase_ATP_BS"/>
</dbReference>
<evidence type="ECO:0000256" key="7">
    <source>
        <dbReference type="PROSITE-ProRule" id="PRU10141"/>
    </source>
</evidence>